<dbReference type="PROSITE" id="PS51819">
    <property type="entry name" value="VOC"/>
    <property type="match status" value="1"/>
</dbReference>
<sequence>MFTSSVIYKDPKAALAWLEGAFGFEITMAIDGPPDAPEMCHYEMSCAGRGRIMVGAEWAEWVRVPAAVGGGNTQTVHVQLPGGLDEHCERARGAGAVIEAEPADQFYGDRTYRAIDPEGHHWTFSARVRDVTRAEAEAALGQPIMATHWQ</sequence>
<dbReference type="AlphaFoldDB" id="A0A937R654"/>
<dbReference type="InterPro" id="IPR004360">
    <property type="entry name" value="Glyas_Fos-R_dOase_dom"/>
</dbReference>
<dbReference type="SUPFAM" id="SSF54593">
    <property type="entry name" value="Glyoxalase/Bleomycin resistance protein/Dihydroxybiphenyl dioxygenase"/>
    <property type="match status" value="1"/>
</dbReference>
<evidence type="ECO:0000313" key="3">
    <source>
        <dbReference type="Proteomes" id="UP000604475"/>
    </source>
</evidence>
<dbReference type="InterPro" id="IPR037523">
    <property type="entry name" value="VOC_core"/>
</dbReference>
<evidence type="ECO:0000313" key="2">
    <source>
        <dbReference type="EMBL" id="MBL7626448.1"/>
    </source>
</evidence>
<organism evidence="2 3">
    <name type="scientific">Frankia nepalensis</name>
    <dbReference type="NCBI Taxonomy" id="1836974"/>
    <lineage>
        <taxon>Bacteria</taxon>
        <taxon>Bacillati</taxon>
        <taxon>Actinomycetota</taxon>
        <taxon>Actinomycetes</taxon>
        <taxon>Frankiales</taxon>
        <taxon>Frankiaceae</taxon>
        <taxon>Frankia</taxon>
    </lineage>
</organism>
<dbReference type="Gene3D" id="3.30.720.110">
    <property type="match status" value="1"/>
</dbReference>
<dbReference type="InterPro" id="IPR029068">
    <property type="entry name" value="Glyas_Bleomycin-R_OHBP_Dase"/>
</dbReference>
<accession>A0A937R654</accession>
<comment type="caution">
    <text evidence="2">The sequence shown here is derived from an EMBL/GenBank/DDBJ whole genome shotgun (WGS) entry which is preliminary data.</text>
</comment>
<gene>
    <name evidence="2" type="ORF">I7412_04525</name>
</gene>
<dbReference type="Pfam" id="PF00903">
    <property type="entry name" value="Glyoxalase"/>
    <property type="match status" value="1"/>
</dbReference>
<dbReference type="Gene3D" id="3.30.720.120">
    <property type="match status" value="1"/>
</dbReference>
<name>A0A937R654_9ACTN</name>
<dbReference type="EMBL" id="JAEACQ010000134">
    <property type="protein sequence ID" value="MBL7626448.1"/>
    <property type="molecule type" value="Genomic_DNA"/>
</dbReference>
<keyword evidence="3" id="KW-1185">Reference proteome</keyword>
<dbReference type="PANTHER" id="PTHR34109">
    <property type="entry name" value="BNAUNNG04460D PROTEIN-RELATED"/>
    <property type="match status" value="1"/>
</dbReference>
<proteinExistence type="predicted"/>
<protein>
    <submittedName>
        <fullName evidence="2">VOC family protein</fullName>
    </submittedName>
</protein>
<evidence type="ECO:0000259" key="1">
    <source>
        <dbReference type="PROSITE" id="PS51819"/>
    </source>
</evidence>
<dbReference type="PANTHER" id="PTHR34109:SF1">
    <property type="entry name" value="VOC DOMAIN-CONTAINING PROTEIN"/>
    <property type="match status" value="1"/>
</dbReference>
<feature type="domain" description="VOC" evidence="1">
    <location>
        <begin position="1"/>
        <end position="127"/>
    </location>
</feature>
<reference evidence="2" key="1">
    <citation type="submission" date="2020-12" db="EMBL/GenBank/DDBJ databases">
        <title>Genomic characterization of non-nitrogen-fixing Frankia strains.</title>
        <authorList>
            <person name="Carlos-Shanley C."/>
            <person name="Guerra T."/>
            <person name="Hahn D."/>
        </authorList>
    </citation>
    <scope>NUCLEOTIDE SEQUENCE</scope>
    <source>
        <strain evidence="2">CN6</strain>
    </source>
</reference>
<dbReference type="Proteomes" id="UP000604475">
    <property type="component" value="Unassembled WGS sequence"/>
</dbReference>